<dbReference type="EMBL" id="JAIZAY010000016">
    <property type="protein sequence ID" value="KAJ8026949.1"/>
    <property type="molecule type" value="Genomic_DNA"/>
</dbReference>
<dbReference type="AlphaFoldDB" id="A0A9Q0YR38"/>
<dbReference type="PANTHER" id="PTHR47331:SF1">
    <property type="entry name" value="GAG-LIKE PROTEIN"/>
    <property type="match status" value="1"/>
</dbReference>
<dbReference type="PANTHER" id="PTHR47331">
    <property type="entry name" value="PHD-TYPE DOMAIN-CONTAINING PROTEIN"/>
    <property type="match status" value="1"/>
</dbReference>
<accession>A0A9Q0YR38</accession>
<protein>
    <submittedName>
        <fullName evidence="2">Uncharacterized protein</fullName>
    </submittedName>
</protein>
<organism evidence="2 3">
    <name type="scientific">Holothuria leucospilota</name>
    <name type="common">Black long sea cucumber</name>
    <name type="synonym">Mertensiothuria leucospilota</name>
    <dbReference type="NCBI Taxonomy" id="206669"/>
    <lineage>
        <taxon>Eukaryota</taxon>
        <taxon>Metazoa</taxon>
        <taxon>Echinodermata</taxon>
        <taxon>Eleutherozoa</taxon>
        <taxon>Echinozoa</taxon>
        <taxon>Holothuroidea</taxon>
        <taxon>Aspidochirotacea</taxon>
        <taxon>Aspidochirotida</taxon>
        <taxon>Holothuriidae</taxon>
        <taxon>Holothuria</taxon>
    </lineage>
</organism>
<feature type="region of interest" description="Disordered" evidence="1">
    <location>
        <begin position="31"/>
        <end position="73"/>
    </location>
</feature>
<evidence type="ECO:0000313" key="3">
    <source>
        <dbReference type="Proteomes" id="UP001152320"/>
    </source>
</evidence>
<dbReference type="Pfam" id="PF03564">
    <property type="entry name" value="DUF1759"/>
    <property type="match status" value="1"/>
</dbReference>
<evidence type="ECO:0000313" key="2">
    <source>
        <dbReference type="EMBL" id="KAJ8026949.1"/>
    </source>
</evidence>
<name>A0A9Q0YR38_HOLLE</name>
<reference evidence="2" key="1">
    <citation type="submission" date="2021-10" db="EMBL/GenBank/DDBJ databases">
        <title>Tropical sea cucumber genome reveals ecological adaptation and Cuvierian tubules defense mechanism.</title>
        <authorList>
            <person name="Chen T."/>
        </authorList>
    </citation>
    <scope>NUCLEOTIDE SEQUENCE</scope>
    <source>
        <strain evidence="2">Nanhai2018</strain>
        <tissue evidence="2">Muscle</tissue>
    </source>
</reference>
<dbReference type="InterPro" id="IPR005312">
    <property type="entry name" value="DUF1759"/>
</dbReference>
<sequence length="218" mass="24445">MRIRQEKELLEIKTKLTIAKVREDAASVVSGASRTRSKVLSQPTNLNPEASPWIQNSVPSQKPVRPEENSTSNMRQLITDSHRHQQMLLQAMQLPTAEPIEFSGDPLQYWAFMQSFQDSVDNGFLDENGKLIRLMKYCSGKAKQVIQCCSVMSPKEGYAKAMALLKEGFGNGHLITESWVKKVTTGPKISSNDKEGLRQFSDDLRSCKFHSKQVGQAS</sequence>
<feature type="compositionally biased region" description="Polar residues" evidence="1">
    <location>
        <begin position="31"/>
        <end position="60"/>
    </location>
</feature>
<evidence type="ECO:0000256" key="1">
    <source>
        <dbReference type="SAM" id="MobiDB-lite"/>
    </source>
</evidence>
<dbReference type="OrthoDB" id="10068075at2759"/>
<comment type="caution">
    <text evidence="2">The sequence shown here is derived from an EMBL/GenBank/DDBJ whole genome shotgun (WGS) entry which is preliminary data.</text>
</comment>
<dbReference type="Proteomes" id="UP001152320">
    <property type="component" value="Chromosome 16"/>
</dbReference>
<proteinExistence type="predicted"/>
<keyword evidence="3" id="KW-1185">Reference proteome</keyword>
<gene>
    <name evidence="2" type="ORF">HOLleu_31925</name>
</gene>